<protein>
    <submittedName>
        <fullName evidence="2">Ankyrin repeat domain-containing protein</fullName>
    </submittedName>
</protein>
<dbReference type="InterPro" id="IPR002110">
    <property type="entry name" value="Ankyrin_rpt"/>
</dbReference>
<comment type="caution">
    <text evidence="2">The sequence shown here is derived from an EMBL/GenBank/DDBJ whole genome shotgun (WGS) entry which is preliminary data.</text>
</comment>
<keyword evidence="3" id="KW-1185">Reference proteome</keyword>
<dbReference type="SUPFAM" id="SSF48403">
    <property type="entry name" value="Ankyrin repeat"/>
    <property type="match status" value="1"/>
</dbReference>
<dbReference type="Pfam" id="PF13637">
    <property type="entry name" value="Ank_4"/>
    <property type="match status" value="1"/>
</dbReference>
<reference evidence="2 3" key="1">
    <citation type="submission" date="2024-10" db="EMBL/GenBank/DDBJ databases">
        <title>The Natural Products Discovery Center: Release of the First 8490 Sequenced Strains for Exploring Actinobacteria Biosynthetic Diversity.</title>
        <authorList>
            <person name="Kalkreuter E."/>
            <person name="Kautsar S.A."/>
            <person name="Yang D."/>
            <person name="Bader C.D."/>
            <person name="Teijaro C.N."/>
            <person name="Fluegel L."/>
            <person name="Davis C.M."/>
            <person name="Simpson J.R."/>
            <person name="Lauterbach L."/>
            <person name="Steele A.D."/>
            <person name="Gui C."/>
            <person name="Meng S."/>
            <person name="Li G."/>
            <person name="Viehrig K."/>
            <person name="Ye F."/>
            <person name="Su P."/>
            <person name="Kiefer A.F."/>
            <person name="Nichols A."/>
            <person name="Cepeda A.J."/>
            <person name="Yan W."/>
            <person name="Fan B."/>
            <person name="Jiang Y."/>
            <person name="Adhikari A."/>
            <person name="Zheng C.-J."/>
            <person name="Schuster L."/>
            <person name="Cowan T.M."/>
            <person name="Smanski M.J."/>
            <person name="Chevrette M.G."/>
            <person name="De Carvalho L.P.S."/>
            <person name="Shen B."/>
        </authorList>
    </citation>
    <scope>NUCLEOTIDE SEQUENCE [LARGE SCALE GENOMIC DNA]</scope>
    <source>
        <strain evidence="2 3">NPDC051599</strain>
    </source>
</reference>
<feature type="region of interest" description="Disordered" evidence="1">
    <location>
        <begin position="47"/>
        <end position="68"/>
    </location>
</feature>
<name>A0ABW7XUS6_STRCE</name>
<dbReference type="Proteomes" id="UP001612415">
    <property type="component" value="Unassembled WGS sequence"/>
</dbReference>
<proteinExistence type="predicted"/>
<evidence type="ECO:0000256" key="1">
    <source>
        <dbReference type="SAM" id="MobiDB-lite"/>
    </source>
</evidence>
<accession>A0ABW7XUS6</accession>
<dbReference type="RefSeq" id="WP_398654840.1">
    <property type="nucleotide sequence ID" value="NZ_JBITDC010000002.1"/>
</dbReference>
<evidence type="ECO:0000313" key="3">
    <source>
        <dbReference type="Proteomes" id="UP001612415"/>
    </source>
</evidence>
<dbReference type="InterPro" id="IPR036770">
    <property type="entry name" value="Ankyrin_rpt-contain_sf"/>
</dbReference>
<dbReference type="EMBL" id="JBITDC010000002">
    <property type="protein sequence ID" value="MFI5673837.1"/>
    <property type="molecule type" value="Genomic_DNA"/>
</dbReference>
<evidence type="ECO:0000313" key="2">
    <source>
        <dbReference type="EMBL" id="MFI5673837.1"/>
    </source>
</evidence>
<dbReference type="Gene3D" id="1.25.40.20">
    <property type="entry name" value="Ankyrin repeat-containing domain"/>
    <property type="match status" value="1"/>
</dbReference>
<organism evidence="2 3">
    <name type="scientific">Streptomyces cellulosae</name>
    <dbReference type="NCBI Taxonomy" id="1968"/>
    <lineage>
        <taxon>Bacteria</taxon>
        <taxon>Bacillati</taxon>
        <taxon>Actinomycetota</taxon>
        <taxon>Actinomycetes</taxon>
        <taxon>Kitasatosporales</taxon>
        <taxon>Streptomycetaceae</taxon>
        <taxon>Streptomyces</taxon>
    </lineage>
</organism>
<sequence>MTDPDRWARSAVHYAAGGGDVDGLGALLAEGSDPGAADAEGRTPLHFAAQAPTPPSGRLLPWLAETRG</sequence>
<gene>
    <name evidence="2" type="ORF">ACIA8P_04095</name>
</gene>